<organism evidence="1 2">
    <name type="scientific">Paenibacillus solani</name>
    <dbReference type="NCBI Taxonomy" id="1705565"/>
    <lineage>
        <taxon>Bacteria</taxon>
        <taxon>Bacillati</taxon>
        <taxon>Bacillota</taxon>
        <taxon>Bacilli</taxon>
        <taxon>Bacillales</taxon>
        <taxon>Paenibacillaceae</taxon>
        <taxon>Paenibacillus</taxon>
    </lineage>
</organism>
<evidence type="ECO:0008006" key="3">
    <source>
        <dbReference type="Google" id="ProtNLM"/>
    </source>
</evidence>
<dbReference type="Proteomes" id="UP000036932">
    <property type="component" value="Unassembled WGS sequence"/>
</dbReference>
<dbReference type="OrthoDB" id="2691359at2"/>
<dbReference type="AlphaFoldDB" id="A0A0M1P296"/>
<dbReference type="PATRIC" id="fig|1705565.3.peg.2682"/>
<dbReference type="EMBL" id="LIUT01000001">
    <property type="protein sequence ID" value="KOR88395.1"/>
    <property type="molecule type" value="Genomic_DNA"/>
</dbReference>
<dbReference type="Pfam" id="PF13047">
    <property type="entry name" value="DUF3907"/>
    <property type="match status" value="1"/>
</dbReference>
<keyword evidence="2" id="KW-1185">Reference proteome</keyword>
<comment type="caution">
    <text evidence="1">The sequence shown here is derived from an EMBL/GenBank/DDBJ whole genome shotgun (WGS) entry which is preliminary data.</text>
</comment>
<evidence type="ECO:0000313" key="1">
    <source>
        <dbReference type="EMBL" id="KOR88395.1"/>
    </source>
</evidence>
<accession>A0A0M1P296</accession>
<dbReference type="InterPro" id="IPR025013">
    <property type="entry name" value="DUF3907"/>
</dbReference>
<gene>
    <name evidence="1" type="ORF">AM231_04010</name>
</gene>
<evidence type="ECO:0000313" key="2">
    <source>
        <dbReference type="Proteomes" id="UP000036932"/>
    </source>
</evidence>
<protein>
    <recommendedName>
        <fullName evidence="3">DUF3907 domain-containing protein</fullName>
    </recommendedName>
</protein>
<name>A0A0M1P296_9BACL</name>
<reference evidence="2" key="1">
    <citation type="submission" date="2015-08" db="EMBL/GenBank/DDBJ databases">
        <title>Genome sequencing project for genomic taxonomy and phylogenomics of Bacillus-like bacteria.</title>
        <authorList>
            <person name="Liu B."/>
            <person name="Wang J."/>
            <person name="Zhu Y."/>
            <person name="Liu G."/>
            <person name="Chen Q."/>
            <person name="Chen Z."/>
            <person name="Lan J."/>
            <person name="Che J."/>
            <person name="Ge C."/>
            <person name="Shi H."/>
            <person name="Pan Z."/>
            <person name="Liu X."/>
        </authorList>
    </citation>
    <scope>NUCLEOTIDE SEQUENCE [LARGE SCALE GENOMIC DNA]</scope>
    <source>
        <strain evidence="2">FJAT-22460</strain>
    </source>
</reference>
<dbReference type="RefSeq" id="WP_053489129.1">
    <property type="nucleotide sequence ID" value="NZ_LIUT01000001.1"/>
</dbReference>
<sequence length="168" mass="19969">MPADNLQKLCSESRDKLKSAISIMETFLNEHALSQLVTDEEEETVHFYKGFLSDVRHLLVFSEVSYEKLGVVQRRPRFDIDFAEKALYHLYHRCVNNFFYPKNESYSEDGRYAYTGQDAIRFRMTPVRPARDVIMNITRIYEELREDLAYYESDYLMGRRLQPEKSLV</sequence>
<proteinExistence type="predicted"/>